<dbReference type="Gene3D" id="3.10.150.10">
    <property type="entry name" value="DNA Polymerase III, subunit A, domain 2"/>
    <property type="match status" value="3"/>
</dbReference>
<evidence type="ECO:0000256" key="6">
    <source>
        <dbReference type="ARBA" id="ARBA00022695"/>
    </source>
</evidence>
<dbReference type="Pfam" id="PF02768">
    <property type="entry name" value="DNA_pol3_beta_3"/>
    <property type="match status" value="1"/>
</dbReference>
<accession>A0A8J7WMC5</accession>
<feature type="domain" description="DNA polymerase III beta sliding clamp N-terminal" evidence="11">
    <location>
        <begin position="1"/>
        <end position="118"/>
    </location>
</feature>
<dbReference type="GO" id="GO:0008408">
    <property type="term" value="F:3'-5' exonuclease activity"/>
    <property type="evidence" value="ECO:0007669"/>
    <property type="project" value="InterPro"/>
</dbReference>
<comment type="subunit">
    <text evidence="10">Forms a ring-shaped head-to-tail homodimer around DNA.</text>
</comment>
<dbReference type="InterPro" id="IPR022635">
    <property type="entry name" value="DNA_polIII_beta_C"/>
</dbReference>
<dbReference type="CDD" id="cd00140">
    <property type="entry name" value="beta_clamp"/>
    <property type="match status" value="1"/>
</dbReference>
<dbReference type="GO" id="GO:0003677">
    <property type="term" value="F:DNA binding"/>
    <property type="evidence" value="ECO:0007669"/>
    <property type="project" value="UniProtKB-UniRule"/>
</dbReference>
<dbReference type="PIRSF" id="PIRSF000804">
    <property type="entry name" value="DNA_pol_III_b"/>
    <property type="match status" value="1"/>
</dbReference>
<dbReference type="FunFam" id="3.10.150.10:FF:000004">
    <property type="entry name" value="Beta sliding clamp"/>
    <property type="match status" value="1"/>
</dbReference>
<dbReference type="PANTHER" id="PTHR30478">
    <property type="entry name" value="DNA POLYMERASE III SUBUNIT BETA"/>
    <property type="match status" value="1"/>
</dbReference>
<dbReference type="GO" id="GO:0009360">
    <property type="term" value="C:DNA polymerase III complex"/>
    <property type="evidence" value="ECO:0007669"/>
    <property type="project" value="InterPro"/>
</dbReference>
<keyword evidence="4 10" id="KW-0963">Cytoplasm</keyword>
<comment type="similarity">
    <text evidence="2 10">Belongs to the beta sliding clamp family.</text>
</comment>
<feature type="domain" description="DNA polymerase III beta sliding clamp C-terminal" evidence="13">
    <location>
        <begin position="252"/>
        <end position="363"/>
    </location>
</feature>
<dbReference type="InterPro" id="IPR022637">
    <property type="entry name" value="DNA_polIII_beta_cen"/>
</dbReference>
<evidence type="ECO:0000256" key="7">
    <source>
        <dbReference type="ARBA" id="ARBA00022705"/>
    </source>
</evidence>
<proteinExistence type="inferred from homology"/>
<keyword evidence="9" id="KW-0238">DNA-binding</keyword>
<organism evidence="14 15">
    <name type="scientific">Actinocrinis puniceicyclus</name>
    <dbReference type="NCBI Taxonomy" id="977794"/>
    <lineage>
        <taxon>Bacteria</taxon>
        <taxon>Bacillati</taxon>
        <taxon>Actinomycetota</taxon>
        <taxon>Actinomycetes</taxon>
        <taxon>Catenulisporales</taxon>
        <taxon>Actinospicaceae</taxon>
        <taxon>Actinocrinis</taxon>
    </lineage>
</organism>
<dbReference type="NCBIfam" id="TIGR00663">
    <property type="entry name" value="dnan"/>
    <property type="match status" value="1"/>
</dbReference>
<evidence type="ECO:0000256" key="9">
    <source>
        <dbReference type="ARBA" id="ARBA00023125"/>
    </source>
</evidence>
<dbReference type="SMART" id="SM00480">
    <property type="entry name" value="POL3Bc"/>
    <property type="match status" value="1"/>
</dbReference>
<evidence type="ECO:0000259" key="11">
    <source>
        <dbReference type="Pfam" id="PF00712"/>
    </source>
</evidence>
<dbReference type="InterPro" id="IPR001001">
    <property type="entry name" value="DNA_polIII_beta"/>
</dbReference>
<dbReference type="PANTHER" id="PTHR30478:SF0">
    <property type="entry name" value="BETA SLIDING CLAMP"/>
    <property type="match status" value="1"/>
</dbReference>
<keyword evidence="8 10" id="KW-0239">DNA-directed DNA polymerase</keyword>
<evidence type="ECO:0000256" key="2">
    <source>
        <dbReference type="ARBA" id="ARBA00010752"/>
    </source>
</evidence>
<sequence>MKFRVERDVLADAVAWTARSLPARPPAPVLAGLLLRAESGQLTVSGFDYEVSARSEVSTEIEQEGTALVSGKLLAEITRSLPNRPVEITTEGSKVTLVCGTSRFTLQTMPVDDYPALPQMPGASGAIAGNTFANAVSQVAVAAGKDDTLPFLTGVRIEINGDTLRLAATDRYRLAVREILWKPERADAEAVALVPAKTLYDIAKSLTSGEWVTIALSGEDGAVGEGLIGFEAGGRRTTTRLLEGEFIKYNALFPSEYTGAAVIETAPLIEAVKRVALVAERNTPIRLNFSAGQVTLEAGSGDEAQASETMDAVFDEEDISVAFNPGYLLEGLGAIDAPFAQLSYTTSTKPAVLTGRPAVDADHDPAYRYLIMPIRLSG</sequence>
<dbReference type="SUPFAM" id="SSF55979">
    <property type="entry name" value="DNA clamp"/>
    <property type="match status" value="3"/>
</dbReference>
<evidence type="ECO:0000313" key="14">
    <source>
        <dbReference type="EMBL" id="MBS2962115.1"/>
    </source>
</evidence>
<keyword evidence="5 10" id="KW-0808">Transferase</keyword>
<dbReference type="Pfam" id="PF00712">
    <property type="entry name" value="DNA_pol3_beta"/>
    <property type="match status" value="1"/>
</dbReference>
<comment type="function">
    <text evidence="10">Confers DNA tethering and processivity to DNA polymerases and other proteins. Acts as a clamp, forming a ring around DNA (a reaction catalyzed by the clamp-loading complex) which diffuses in an ATP-independent manner freely and bidirectionally along dsDNA. Initially characterized for its ability to contact the catalytic subunit of DNA polymerase III (Pol III), a complex, multichain enzyme responsible for most of the replicative synthesis in bacteria; Pol III exhibits 3'-5' exonuclease proofreading activity. The beta chain is required for initiation of replication as well as for processivity of DNA replication.</text>
</comment>
<reference evidence="14" key="1">
    <citation type="submission" date="2021-04" db="EMBL/GenBank/DDBJ databases">
        <title>Genome based classification of Actinospica acidithermotolerans sp. nov., an actinobacterium isolated from an Indonesian hot spring.</title>
        <authorList>
            <person name="Kusuma A.B."/>
            <person name="Putra K.E."/>
            <person name="Nafisah S."/>
            <person name="Loh J."/>
            <person name="Nouioui I."/>
            <person name="Goodfellow M."/>
        </authorList>
    </citation>
    <scope>NUCLEOTIDE SEQUENCE</scope>
    <source>
        <strain evidence="14">DSM 45618</strain>
    </source>
</reference>
<dbReference type="InterPro" id="IPR046938">
    <property type="entry name" value="DNA_clamp_sf"/>
</dbReference>
<comment type="subcellular location">
    <subcellularLocation>
        <location evidence="1 10">Cytoplasm</location>
    </subcellularLocation>
</comment>
<dbReference type="RefSeq" id="WP_211464439.1">
    <property type="nucleotide sequence ID" value="NZ_JAGSXH010000007.1"/>
</dbReference>
<keyword evidence="7 10" id="KW-0235">DNA replication</keyword>
<evidence type="ECO:0000259" key="12">
    <source>
        <dbReference type="Pfam" id="PF02767"/>
    </source>
</evidence>
<evidence type="ECO:0000259" key="13">
    <source>
        <dbReference type="Pfam" id="PF02768"/>
    </source>
</evidence>
<dbReference type="GO" id="GO:0042802">
    <property type="term" value="F:identical protein binding"/>
    <property type="evidence" value="ECO:0007669"/>
    <property type="project" value="UniProtKB-ARBA"/>
</dbReference>
<protein>
    <recommendedName>
        <fullName evidence="3 10">Beta sliding clamp</fullName>
    </recommendedName>
</protein>
<dbReference type="Proteomes" id="UP000677913">
    <property type="component" value="Unassembled WGS sequence"/>
</dbReference>
<dbReference type="Pfam" id="PF02767">
    <property type="entry name" value="DNA_pol3_beta_2"/>
    <property type="match status" value="1"/>
</dbReference>
<name>A0A8J7WMC5_9ACTN</name>
<evidence type="ECO:0000256" key="4">
    <source>
        <dbReference type="ARBA" id="ARBA00022490"/>
    </source>
</evidence>
<evidence type="ECO:0000256" key="10">
    <source>
        <dbReference type="PIRNR" id="PIRNR000804"/>
    </source>
</evidence>
<dbReference type="InterPro" id="IPR022634">
    <property type="entry name" value="DNA_polIII_beta_N"/>
</dbReference>
<evidence type="ECO:0000256" key="3">
    <source>
        <dbReference type="ARBA" id="ARBA00021035"/>
    </source>
</evidence>
<dbReference type="EMBL" id="JAGSXH010000007">
    <property type="protein sequence ID" value="MBS2962115.1"/>
    <property type="molecule type" value="Genomic_DNA"/>
</dbReference>
<dbReference type="GO" id="GO:0003887">
    <property type="term" value="F:DNA-directed DNA polymerase activity"/>
    <property type="evidence" value="ECO:0007669"/>
    <property type="project" value="UniProtKB-UniRule"/>
</dbReference>
<evidence type="ECO:0000313" key="15">
    <source>
        <dbReference type="Proteomes" id="UP000677913"/>
    </source>
</evidence>
<gene>
    <name evidence="14" type="primary">dnaN</name>
    <name evidence="14" type="ORF">KGA66_03590</name>
</gene>
<comment type="caution">
    <text evidence="14">The sequence shown here is derived from an EMBL/GenBank/DDBJ whole genome shotgun (WGS) entry which is preliminary data.</text>
</comment>
<dbReference type="AlphaFoldDB" id="A0A8J7WMC5"/>
<evidence type="ECO:0000256" key="1">
    <source>
        <dbReference type="ARBA" id="ARBA00004496"/>
    </source>
</evidence>
<evidence type="ECO:0000256" key="5">
    <source>
        <dbReference type="ARBA" id="ARBA00022679"/>
    </source>
</evidence>
<feature type="domain" description="DNA polymerase III beta sliding clamp central" evidence="12">
    <location>
        <begin position="127"/>
        <end position="246"/>
    </location>
</feature>
<dbReference type="FunFam" id="3.10.150.10:FF:000005">
    <property type="entry name" value="Beta sliding clamp"/>
    <property type="match status" value="1"/>
</dbReference>
<keyword evidence="6 10" id="KW-0548">Nucleotidyltransferase</keyword>
<dbReference type="GO" id="GO:0005737">
    <property type="term" value="C:cytoplasm"/>
    <property type="evidence" value="ECO:0007669"/>
    <property type="project" value="UniProtKB-SubCell"/>
</dbReference>
<evidence type="ECO:0000256" key="8">
    <source>
        <dbReference type="ARBA" id="ARBA00022932"/>
    </source>
</evidence>
<dbReference type="FunFam" id="3.10.150.10:FF:000001">
    <property type="entry name" value="Beta sliding clamp"/>
    <property type="match status" value="1"/>
</dbReference>
<dbReference type="GO" id="GO:0006271">
    <property type="term" value="P:DNA strand elongation involved in DNA replication"/>
    <property type="evidence" value="ECO:0007669"/>
    <property type="project" value="TreeGrafter"/>
</dbReference>
<keyword evidence="15" id="KW-1185">Reference proteome</keyword>